<dbReference type="AlphaFoldDB" id="A0A8D9BIM1"/>
<name>A0A8D9BIM1_9HEMI</name>
<evidence type="ECO:0000313" key="6">
    <source>
        <dbReference type="EMBL" id="CAG6783767.1"/>
    </source>
</evidence>
<dbReference type="Gene3D" id="3.10.20.90">
    <property type="entry name" value="Phosphatidylinositol 3-kinase Catalytic Subunit, Chain A, domain 1"/>
    <property type="match status" value="1"/>
</dbReference>
<dbReference type="EMBL" id="HBUF01634348">
    <property type="protein sequence ID" value="CAG6783767.1"/>
    <property type="molecule type" value="Transcribed_RNA"/>
</dbReference>
<protein>
    <submittedName>
        <fullName evidence="6">Plexin-A4</fullName>
    </submittedName>
</protein>
<sequence length="855" mass="99087">MFGSAAFVVVLAALFGNTLNSKKSLIKNESPLTKSKLNETENPLRIISMEPNQIEKNVNTNVTLTFKNLSQTIGPENLEYYTIGSNYNIIGPTTPLNTSDKEIFKLSFTFHANSSIPIPAGQHNTTAFLVLRTKLKQHETAMLMQSNKNKRNKDKRKQKKLKPKPNKDDPQPIIINDTTRFLIFDCQSYTSCTECLPSEFPCDWSHISKRCFYDPTHKSSNVTLKTSFFHCNAKEILFVSIAIIVMLNFTSIVAVMAYRRKSNAYIETHKHMDVLESNVASECREAFAELQMEKTDMTEDFTKDRIPFLDYKAYVLRNLFPNSDHNVIFQTIPSDHLNQMKLTKELGLFKKLIMNRKFLLQFIRSLESNPNFSMSDRVKVGSLITVALDNKMDYYTKILKTLLSEIIDKYMDGKSDPKLFLRQAESVAEKMLSSWFTILLYNFVHHCAGTPLYHLFRALKQQVEMGPVDAITSEARYSLSEVKLIRHVFDYKPMTVKVSFIEHEHIFVKVLDCDTISQVKEKALDAIYRATPYSSRPKEEDVDVQWRNGNTQSSKLNDYDETNTVEGEWIQMNTLQHYNVPDNAHLILFPRESNLTNMVDKTESPGKKTWHLVKHYFQNNQKKERNSNCNKLVSEVYLNRLLTTKGVLQKFVNGLFQKIFSTHIGDHDFVPLPIRYMFKFLDDQALKHGIKDPEVVHIWKSNALPLRFWVNLIKNPNFVFDIHKSNTVDSCLSVVAQAFMDSCGTSDLRLSKDSPSSKLIYAKDIPVYKELVAKYYSSIKSKKIPEDQMNAMLGEEFELHRRQYVPSEVNYLYWALYELYNYALEYNEPLTLALEKDQDSRKQKLAHKLNQVRYR</sequence>
<dbReference type="Gene3D" id="1.10.506.10">
    <property type="entry name" value="GTPase Activation - p120gap, domain 1"/>
    <property type="match status" value="1"/>
</dbReference>
<evidence type="ECO:0000256" key="3">
    <source>
        <dbReference type="SAM" id="SignalP"/>
    </source>
</evidence>
<evidence type="ECO:0000259" key="5">
    <source>
        <dbReference type="Pfam" id="PF20170"/>
    </source>
</evidence>
<dbReference type="GO" id="GO:0005886">
    <property type="term" value="C:plasma membrane"/>
    <property type="evidence" value="ECO:0007669"/>
    <property type="project" value="TreeGrafter"/>
</dbReference>
<keyword evidence="3" id="KW-0732">Signal</keyword>
<feature type="region of interest" description="Disordered" evidence="1">
    <location>
        <begin position="143"/>
        <end position="173"/>
    </location>
</feature>
<evidence type="ECO:0000256" key="1">
    <source>
        <dbReference type="SAM" id="MobiDB-lite"/>
    </source>
</evidence>
<dbReference type="Pfam" id="PF08337">
    <property type="entry name" value="Plexin_cytopl"/>
    <property type="match status" value="1"/>
</dbReference>
<dbReference type="GO" id="GO:0017154">
    <property type="term" value="F:semaphorin receptor activity"/>
    <property type="evidence" value="ECO:0007669"/>
    <property type="project" value="InterPro"/>
</dbReference>
<dbReference type="GO" id="GO:0002116">
    <property type="term" value="C:semaphorin receptor complex"/>
    <property type="evidence" value="ECO:0007669"/>
    <property type="project" value="TreeGrafter"/>
</dbReference>
<organism evidence="6">
    <name type="scientific">Cacopsylla melanoneura</name>
    <dbReference type="NCBI Taxonomy" id="428564"/>
    <lineage>
        <taxon>Eukaryota</taxon>
        <taxon>Metazoa</taxon>
        <taxon>Ecdysozoa</taxon>
        <taxon>Arthropoda</taxon>
        <taxon>Hexapoda</taxon>
        <taxon>Insecta</taxon>
        <taxon>Pterygota</taxon>
        <taxon>Neoptera</taxon>
        <taxon>Paraneoptera</taxon>
        <taxon>Hemiptera</taxon>
        <taxon>Sternorrhyncha</taxon>
        <taxon>Psylloidea</taxon>
        <taxon>Psyllidae</taxon>
        <taxon>Psyllinae</taxon>
        <taxon>Cacopsylla</taxon>
    </lineage>
</organism>
<feature type="transmembrane region" description="Helical" evidence="2">
    <location>
        <begin position="236"/>
        <end position="258"/>
    </location>
</feature>
<dbReference type="Pfam" id="PF20170">
    <property type="entry name" value="Plexin_RBD"/>
    <property type="match status" value="1"/>
</dbReference>
<keyword evidence="2" id="KW-0472">Membrane</keyword>
<feature type="signal peptide" evidence="3">
    <location>
        <begin position="1"/>
        <end position="21"/>
    </location>
</feature>
<dbReference type="InterPro" id="IPR046800">
    <property type="entry name" value="Plexin_RBD"/>
</dbReference>
<reference evidence="6" key="1">
    <citation type="submission" date="2021-05" db="EMBL/GenBank/DDBJ databases">
        <authorList>
            <person name="Alioto T."/>
            <person name="Alioto T."/>
            <person name="Gomez Garrido J."/>
        </authorList>
    </citation>
    <scope>NUCLEOTIDE SEQUENCE</scope>
</reference>
<keyword evidence="2" id="KW-0812">Transmembrane</keyword>
<dbReference type="InterPro" id="IPR031148">
    <property type="entry name" value="Plexin"/>
</dbReference>
<evidence type="ECO:0000256" key="2">
    <source>
        <dbReference type="SAM" id="Phobius"/>
    </source>
</evidence>
<feature type="domain" description="Plexin cytoplasmic RasGAP" evidence="4">
    <location>
        <begin position="306"/>
        <end position="828"/>
    </location>
</feature>
<accession>A0A8D9BIM1</accession>
<dbReference type="SUPFAM" id="SSF48350">
    <property type="entry name" value="GTPase activation domain, GAP"/>
    <property type="match status" value="1"/>
</dbReference>
<evidence type="ECO:0000259" key="4">
    <source>
        <dbReference type="Pfam" id="PF08337"/>
    </source>
</evidence>
<dbReference type="InterPro" id="IPR013548">
    <property type="entry name" value="Plexin_cytoplasmic_RasGAP_dom"/>
</dbReference>
<dbReference type="PANTHER" id="PTHR22625:SF70">
    <property type="entry name" value="PLEXIN A, ISOFORM A"/>
    <property type="match status" value="1"/>
</dbReference>
<proteinExistence type="predicted"/>
<dbReference type="GO" id="GO:0030334">
    <property type="term" value="P:regulation of cell migration"/>
    <property type="evidence" value="ECO:0007669"/>
    <property type="project" value="TreeGrafter"/>
</dbReference>
<feature type="domain" description="Plexin cytoplasmic RhoGTPase-binding" evidence="5">
    <location>
        <begin position="479"/>
        <end position="586"/>
    </location>
</feature>
<dbReference type="InterPro" id="IPR008936">
    <property type="entry name" value="Rho_GTPase_activation_prot"/>
</dbReference>
<feature type="chain" id="PRO_5034006431" evidence="3">
    <location>
        <begin position="22"/>
        <end position="855"/>
    </location>
</feature>
<feature type="compositionally biased region" description="Basic residues" evidence="1">
    <location>
        <begin position="148"/>
        <end position="164"/>
    </location>
</feature>
<keyword evidence="2" id="KW-1133">Transmembrane helix</keyword>
<dbReference type="PANTHER" id="PTHR22625">
    <property type="entry name" value="PLEXIN"/>
    <property type="match status" value="1"/>
</dbReference>